<comment type="similarity">
    <text evidence="3 10">Belongs to the RFT1 family.</text>
</comment>
<dbReference type="Proteomes" id="UP001215151">
    <property type="component" value="Unassembled WGS sequence"/>
</dbReference>
<feature type="transmembrane region" description="Helical" evidence="10">
    <location>
        <begin position="163"/>
        <end position="182"/>
    </location>
</feature>
<gene>
    <name evidence="11" type="ORF">ONZ51_g1968</name>
</gene>
<feature type="transmembrane region" description="Helical" evidence="10">
    <location>
        <begin position="435"/>
        <end position="455"/>
    </location>
</feature>
<dbReference type="PANTHER" id="PTHR13117:SF5">
    <property type="entry name" value="PROTEIN RFT1 HOMOLOG"/>
    <property type="match status" value="1"/>
</dbReference>
<protein>
    <recommendedName>
        <fullName evidence="8 10">Man(5)GlcNAc(2)-PP-dolichol translocation protein RFT1</fullName>
    </recommendedName>
</protein>
<evidence type="ECO:0000256" key="2">
    <source>
        <dbReference type="ARBA" id="ARBA00004922"/>
    </source>
</evidence>
<reference evidence="11" key="1">
    <citation type="submission" date="2022-11" db="EMBL/GenBank/DDBJ databases">
        <title>Genome Sequence of Cubamyces cubensis.</title>
        <authorList>
            <person name="Buettner E."/>
        </authorList>
    </citation>
    <scope>NUCLEOTIDE SEQUENCE</scope>
    <source>
        <strain evidence="11">MPL-01</strain>
    </source>
</reference>
<dbReference type="AlphaFoldDB" id="A0AAD7U0I5"/>
<feature type="transmembrane region" description="Helical" evidence="10">
    <location>
        <begin position="331"/>
        <end position="358"/>
    </location>
</feature>
<comment type="pathway">
    <text evidence="2">Protein modification; protein glycosylation.</text>
</comment>
<comment type="caution">
    <text evidence="11">The sequence shown here is derived from an EMBL/GenBank/DDBJ whole genome shotgun (WGS) entry which is preliminary data.</text>
</comment>
<dbReference type="InterPro" id="IPR007594">
    <property type="entry name" value="RFT1"/>
</dbReference>
<evidence type="ECO:0000256" key="7">
    <source>
        <dbReference type="ARBA" id="ARBA00023136"/>
    </source>
</evidence>
<dbReference type="GO" id="GO:0006488">
    <property type="term" value="P:dolichol-linked oligosaccharide biosynthetic process"/>
    <property type="evidence" value="ECO:0007669"/>
    <property type="project" value="InterPro"/>
</dbReference>
<keyword evidence="12" id="KW-1185">Reference proteome</keyword>
<name>A0AAD7U0I5_9APHY</name>
<evidence type="ECO:0000256" key="10">
    <source>
        <dbReference type="RuleBase" id="RU365067"/>
    </source>
</evidence>
<evidence type="ECO:0000256" key="1">
    <source>
        <dbReference type="ARBA" id="ARBA00004477"/>
    </source>
</evidence>
<evidence type="ECO:0000256" key="6">
    <source>
        <dbReference type="ARBA" id="ARBA00022989"/>
    </source>
</evidence>
<feature type="transmembrane region" description="Helical" evidence="10">
    <location>
        <begin position="410"/>
        <end position="429"/>
    </location>
</feature>
<keyword evidence="6 10" id="KW-1133">Transmembrane helix</keyword>
<dbReference type="GO" id="GO:0034203">
    <property type="term" value="P:glycolipid translocation"/>
    <property type="evidence" value="ECO:0007669"/>
    <property type="project" value="TreeGrafter"/>
</dbReference>
<comment type="subcellular location">
    <subcellularLocation>
        <location evidence="1 10">Endoplasmic reticulum membrane</location>
        <topology evidence="1 10">Multi-pass membrane protein</topology>
    </subcellularLocation>
</comment>
<keyword evidence="5 10" id="KW-0256">Endoplasmic reticulum</keyword>
<evidence type="ECO:0000256" key="9">
    <source>
        <dbReference type="ARBA" id="ARBA00045912"/>
    </source>
</evidence>
<keyword evidence="4 10" id="KW-0812">Transmembrane</keyword>
<sequence length="544" mass="59138">MATAKPSSLLSATLASGSSLVLLQLFSRVVTFVLNQALVRIVSPQVFGTTSIQFELLLSTILFLSREGVRNALLRAPSSARSSLDQTATARLVANISLLPILLGIPTAIISAFVYLGTSSMATSSQPHFRESVILYVLAAFFELLSEPMYIRTQNELRFHVRVRAEGTAVMLKTITTFLVLVGAPDNWALIAFALGQAAYGLTMLLSFVVACSDNLDFRPKRVTVSRKDHTETLLFEPSLFRLSVAMTGQSLIKHFLTEGDKFLVSRLSPLADQGGYAVAANYGSLIARIVFQPIEETARVFFSKALSASETSDTKSPGQSKEALQTAATVLLTLLLAFTHLFLLAVTFGPPYLSLAISLILPRKYLATSAPSILHVYVYYIPMMAFNGVLEAFLASAASPADLRAQSRWMLIFSGAFIGAAVGLARGLGMGDAGLVWANVANLTLRAMYAWSFVRRYFRGRNAVDLVGWRRAVPPLPVLTAFCTAGVVVRASAKTYANVPLNLVAQRWHLATGVASILGCLLTCILFERKTVLRLVNPLRKMR</sequence>
<feature type="transmembrane region" description="Helical" evidence="10">
    <location>
        <begin position="188"/>
        <end position="212"/>
    </location>
</feature>
<comment type="function">
    <text evidence="9 10">Intramembrane glycolipid transporter that operates in the biosynthetic pathway of dolichol-linked oligosaccharides, the glycan precursors employed in protein asparagine (N)-glycosylation. The sequential addition of sugars to dolichol pyrophosphate produces dolichol-linked oligosaccharides containing fourteen sugars, including two GlcNAcs, nine mannoses and three glucoses. Once assembled, the oligosaccharide is transferred from the lipid to nascent proteins by oligosaccharyltransferases. The assembly of dolichol-linked oligosaccharides begins on the cytosolic side of the endoplasmic reticulum membrane and finishes in its lumen. RFT1 could mediate the translocation of the cytosolically oriented intermediate DolPP-GlcNAc2Man5, produced by ALG11, into the ER lumen where dolichol-linked oligosaccharides assembly continues. However, the intramembrane lipid transporter activity could not be confirmed in vitro.</text>
</comment>
<evidence type="ECO:0000313" key="11">
    <source>
        <dbReference type="EMBL" id="KAJ8494969.1"/>
    </source>
</evidence>
<evidence type="ECO:0000313" key="12">
    <source>
        <dbReference type="Proteomes" id="UP001215151"/>
    </source>
</evidence>
<evidence type="ECO:0000256" key="4">
    <source>
        <dbReference type="ARBA" id="ARBA00022692"/>
    </source>
</evidence>
<feature type="transmembrane region" description="Helical" evidence="10">
    <location>
        <begin position="133"/>
        <end position="151"/>
    </location>
</feature>
<dbReference type="GO" id="GO:0005789">
    <property type="term" value="C:endoplasmic reticulum membrane"/>
    <property type="evidence" value="ECO:0007669"/>
    <property type="project" value="UniProtKB-SubCell"/>
</dbReference>
<accession>A0AAD7U0I5</accession>
<dbReference type="Pfam" id="PF04506">
    <property type="entry name" value="Rft-1"/>
    <property type="match status" value="1"/>
</dbReference>
<dbReference type="EMBL" id="JAPEVG010000029">
    <property type="protein sequence ID" value="KAJ8494969.1"/>
    <property type="molecule type" value="Genomic_DNA"/>
</dbReference>
<dbReference type="PANTHER" id="PTHR13117">
    <property type="entry name" value="ENDOPLASMIC RETICULUM MULTISPAN TRANSMEMBRANE PROTEIN-RELATED"/>
    <property type="match status" value="1"/>
</dbReference>
<keyword evidence="10" id="KW-0813">Transport</keyword>
<evidence type="ECO:0000256" key="3">
    <source>
        <dbReference type="ARBA" id="ARBA00010288"/>
    </source>
</evidence>
<keyword evidence="7 10" id="KW-0472">Membrane</keyword>
<feature type="transmembrane region" description="Helical" evidence="10">
    <location>
        <begin position="90"/>
        <end position="113"/>
    </location>
</feature>
<evidence type="ECO:0000256" key="5">
    <source>
        <dbReference type="ARBA" id="ARBA00022824"/>
    </source>
</evidence>
<proteinExistence type="inferred from homology"/>
<evidence type="ECO:0000256" key="8">
    <source>
        <dbReference type="ARBA" id="ARBA00044793"/>
    </source>
</evidence>
<feature type="transmembrane region" description="Helical" evidence="10">
    <location>
        <begin position="476"/>
        <end position="494"/>
    </location>
</feature>
<feature type="transmembrane region" description="Helical" evidence="10">
    <location>
        <begin position="509"/>
        <end position="528"/>
    </location>
</feature>
<feature type="transmembrane region" description="Helical" evidence="10">
    <location>
        <begin position="378"/>
        <end position="398"/>
    </location>
</feature>
<organism evidence="11 12">
    <name type="scientific">Trametes cubensis</name>
    <dbReference type="NCBI Taxonomy" id="1111947"/>
    <lineage>
        <taxon>Eukaryota</taxon>
        <taxon>Fungi</taxon>
        <taxon>Dikarya</taxon>
        <taxon>Basidiomycota</taxon>
        <taxon>Agaricomycotina</taxon>
        <taxon>Agaricomycetes</taxon>
        <taxon>Polyporales</taxon>
        <taxon>Polyporaceae</taxon>
        <taxon>Trametes</taxon>
    </lineage>
</organism>